<evidence type="ECO:0000256" key="22">
    <source>
        <dbReference type="ARBA" id="ARBA00023273"/>
    </source>
</evidence>
<dbReference type="FunFam" id="3.90.190.10:FF:000002">
    <property type="entry name" value="receptor-type tyrosine-protein phosphatase delta isoform X2"/>
    <property type="match status" value="1"/>
</dbReference>
<dbReference type="FunFam" id="2.60.40.10:FF:000015">
    <property type="entry name" value="receptor-type tyrosine-protein phosphatase delta isoform X2"/>
    <property type="match status" value="1"/>
</dbReference>
<evidence type="ECO:0000256" key="21">
    <source>
        <dbReference type="ARBA" id="ARBA00023180"/>
    </source>
</evidence>
<evidence type="ECO:0000256" key="6">
    <source>
        <dbReference type="ARBA" id="ARBA00010504"/>
    </source>
</evidence>
<keyword evidence="36" id="KW-1185">Reference proteome</keyword>
<dbReference type="PRINTS" id="PR00700">
    <property type="entry name" value="PRTYPHPHTASE"/>
</dbReference>
<keyword evidence="23" id="KW-0393">Immunoglobulin domain</keyword>
<dbReference type="CDD" id="cd05738">
    <property type="entry name" value="IgI_2_RPTP_IIa_LAR_like"/>
    <property type="match status" value="1"/>
</dbReference>
<dbReference type="PROSITE" id="PS50853">
    <property type="entry name" value="FN3"/>
    <property type="match status" value="4"/>
</dbReference>
<evidence type="ECO:0000259" key="34">
    <source>
        <dbReference type="PROSITE" id="PS50835"/>
    </source>
</evidence>
<dbReference type="PROSITE" id="PS00383">
    <property type="entry name" value="TYR_PHOSPHATASE_1"/>
    <property type="match status" value="2"/>
</dbReference>
<dbReference type="InterPro" id="IPR000242">
    <property type="entry name" value="PTP_cat"/>
</dbReference>
<comment type="similarity">
    <text evidence="6">Belongs to the protein-tyrosine phosphatase family. Receptor class 2A subfamily.</text>
</comment>
<feature type="chain" id="PRO_5041371964" description="Receptor-type tyrosine-protein phosphatase S" evidence="31">
    <location>
        <begin position="34"/>
        <end position="1528"/>
    </location>
</feature>
<keyword evidence="21" id="KW-0325">Glycoprotein</keyword>
<evidence type="ECO:0000256" key="23">
    <source>
        <dbReference type="ARBA" id="ARBA00023319"/>
    </source>
</evidence>
<feature type="domain" description="Tyrosine-protein phosphatase" evidence="32">
    <location>
        <begin position="1260"/>
        <end position="1519"/>
    </location>
</feature>
<dbReference type="InterPro" id="IPR016130">
    <property type="entry name" value="Tyr_Pase_AS"/>
</dbReference>
<dbReference type="GO" id="GO:0030672">
    <property type="term" value="C:synaptic vesicle membrane"/>
    <property type="evidence" value="ECO:0007669"/>
    <property type="project" value="UniProtKB-SubCell"/>
</dbReference>
<dbReference type="FunFam" id="3.90.190.10:FF:000001">
    <property type="entry name" value="Receptor-type tyrosine-protein phosphatase F isoform A"/>
    <property type="match status" value="1"/>
</dbReference>
<dbReference type="InterPro" id="IPR003598">
    <property type="entry name" value="Ig_sub2"/>
</dbReference>
<feature type="region of interest" description="Disordered" evidence="29">
    <location>
        <begin position="414"/>
        <end position="433"/>
    </location>
</feature>
<evidence type="ECO:0000256" key="14">
    <source>
        <dbReference type="ARBA" id="ARBA00022801"/>
    </source>
</evidence>
<keyword evidence="15" id="KW-0904">Protein phosphatase</keyword>
<dbReference type="InterPro" id="IPR013783">
    <property type="entry name" value="Ig-like_fold"/>
</dbReference>
<dbReference type="SUPFAM" id="SSF48726">
    <property type="entry name" value="Immunoglobulin"/>
    <property type="match status" value="3"/>
</dbReference>
<dbReference type="Proteomes" id="UP000695023">
    <property type="component" value="Unplaced"/>
</dbReference>
<dbReference type="SMART" id="SM00409">
    <property type="entry name" value="IG"/>
    <property type="match status" value="3"/>
</dbReference>
<dbReference type="GO" id="GO:0005886">
    <property type="term" value="C:plasma membrane"/>
    <property type="evidence" value="ECO:0007669"/>
    <property type="project" value="UniProtKB-SubCell"/>
</dbReference>
<evidence type="ECO:0000313" key="37">
    <source>
        <dbReference type="RefSeq" id="XP_013768786.1"/>
    </source>
</evidence>
<dbReference type="InterPro" id="IPR003595">
    <property type="entry name" value="Tyr_Pase_cat"/>
</dbReference>
<dbReference type="InterPro" id="IPR007110">
    <property type="entry name" value="Ig-like_dom"/>
</dbReference>
<keyword evidence="18 30" id="KW-0472">Membrane</keyword>
<keyword evidence="24" id="KW-0968">Cytoplasmic vesicle</keyword>
<evidence type="ECO:0000256" key="7">
    <source>
        <dbReference type="ARBA" id="ARBA00013064"/>
    </source>
</evidence>
<protein>
    <recommendedName>
        <fullName evidence="28">Receptor-type tyrosine-protein phosphatase S</fullName>
        <ecNumber evidence="7">3.1.3.48</ecNumber>
    </recommendedName>
</protein>
<dbReference type="InterPro" id="IPR045905">
    <property type="entry name" value="R-PTP-delta_cat"/>
</dbReference>
<dbReference type="GO" id="GO:0008201">
    <property type="term" value="F:heparin binding"/>
    <property type="evidence" value="ECO:0007669"/>
    <property type="project" value="UniProtKB-KW"/>
</dbReference>
<feature type="transmembrane region" description="Helical" evidence="30">
    <location>
        <begin position="869"/>
        <end position="892"/>
    </location>
</feature>
<name>A0A9Y6JF18_9CICH</name>
<evidence type="ECO:0000256" key="12">
    <source>
        <dbReference type="ARBA" id="ARBA00022729"/>
    </source>
</evidence>
<accession>A0A9Y6JF18</accession>
<evidence type="ECO:0000256" key="27">
    <source>
        <dbReference type="ARBA" id="ARBA00051722"/>
    </source>
</evidence>
<evidence type="ECO:0000256" key="26">
    <source>
        <dbReference type="ARBA" id="ARBA00034105"/>
    </source>
</evidence>
<feature type="domain" description="Ig-like" evidence="34">
    <location>
        <begin position="245"/>
        <end position="327"/>
    </location>
</feature>
<evidence type="ECO:0000256" key="15">
    <source>
        <dbReference type="ARBA" id="ARBA00022912"/>
    </source>
</evidence>
<comment type="subcellular location">
    <subcellularLocation>
        <location evidence="1">Cell membrane</location>
        <topology evidence="1">Single-pass type I membrane protein</topology>
    </subcellularLocation>
    <subcellularLocation>
        <location evidence="4">Cell projection</location>
        <location evidence="4">Axon</location>
    </subcellularLocation>
    <subcellularLocation>
        <location evidence="5">Cell projection</location>
        <location evidence="5">Growth cone</location>
    </subcellularLocation>
    <subcellularLocation>
        <location evidence="2">Cytoplasmic vesicle</location>
        <location evidence="2">Secretory vesicle</location>
        <location evidence="2">Synaptic vesicle membrane</location>
    </subcellularLocation>
    <subcellularLocation>
        <location evidence="3">Perikaryon</location>
    </subcellularLocation>
    <subcellularLocation>
        <location evidence="26">Postsynaptic density</location>
    </subcellularLocation>
    <subcellularLocation>
        <location evidence="25">Synapse</location>
        <location evidence="25">Synaptosome</location>
    </subcellularLocation>
</comment>
<dbReference type="PANTHER" id="PTHR46957">
    <property type="entry name" value="CYTOKINE RECEPTOR"/>
    <property type="match status" value="1"/>
</dbReference>
<keyword evidence="22" id="KW-0966">Cell projection</keyword>
<sequence length="1528" mass="172014">MLVPSCPTMRRARPTLLLPLLLVLGLLLHLADAQTPPKFLRTPNDQTGVQGGVASFICQATGDPRPKIVWNKKGKKVSNQRFEVIEFDDGSGSVLRIQPLRTPRDEAIYECVASNSVGETSATTRLTVLREDQLPPGFPTIDMGPQLKVVERTRTATMLCAASGNPDPDISWFKDFLPVNTSNNNGRIKQLRSESFGGTPIRGALQIEQSEESDQGKYECVATNNDGTRYSAPANLYVRVRRVPPRFSIPPTDNEIMPGGSVNITCVAVGSPMPYVKWMMGAEDLTPEDDMPIGRNVLELTDVRQSANYTCVAMSTLGVIEAAAQITVKALPKAPGIPVVEERTATSITLAWDSGNPEPISYYIIQHKSKYSDELYKEIDGVATTRYSVGGLSPYSDYEFRVVAVNNIGRGPPSESIEAKTAEQAPSTAPRQVRGHMMSATTAFIQWDEPEEANGQITGYRVYYTMDPSQHPNHWEKQIVRGSNIATIQGLIPNKTYYIKILAYTSVGDGPLSPDLQIIAKTGVPSQPTDFKGEAKSETSILLSWNAQTQTGQENQVTGYELLYRKRDDKEEKRVSFEPTTTYLLKDLKPFTTYTFRLAARSKHGVGAYTNEISAETPQTLFAKNFHVKAAMKSSVLLTWEIPDTYNPAQPFTILYDNGQSVEVDGKLTQKLITGLQPETQYSFLLTNRGNSAGGLQHRVSTMTAPDVLRTKPYLVDKTNSDGMVTVELPAVETSERVRGYYIVVVPLKKQRTGKFFKPWDSPDEMNLEELLKEINRTSRGLRFQRQAEPKAYIAAYFKDLPKQFTLGDGKIYGDFENKQLQNGQEYIFFVLAVLEMSENIMYATSPYSDSVVSADIDPQPIIDEEEGLIWVVGPVLAVVFIICIVIAILLYKRKRAESEARKGSLPNSKEMPLHHPTDPVELRRLNFQTPGSGAPSHPSNLHLSSMASHPPIPVMELADHLERLKANDNLKFSQEYESIDPGQQFTWEHSNLEVNKPKNRYANVIAYDHSRVLLSAIDGIPGSDYINSNYIDGYRKQNAYIATQGSLPETFGDFWRMLWEQRSATIVMMTKLEERSRVKCDQYWPTRGTETYGLIQVTLLDTVELATYCVRTFALFKNGSSEKREVRQFQFTAWPDHGVPEHPTPFLAFLRRVKACNPPDAGPMVVHCSAGVGRTGCFIVIDAMLERIKHEKTVDIYGHVTLMRAQRNYMVQTEDQYVFIHDALQEAVNCGTTEVPARNLYAYIQKLTQIEGGENVTGMELEFKRLANTKAHTSRFISANLPCNKFKNRLVNIMPYESTRVCLQPIRGVEGSDYINASFIDGYRQQKAYIATQGPLAETTEDFWRMLWEHNSTIVVMLTKLREMGREKCHQYWPAERSARYQYFVVDPMAEYNMPQYILREFKVTDARDGQSRTVRQFQFTDWPEQGVPKSGEGFIDFIGQVHKTKEQFGQDGPISVHCSAGVGRTGVFITLSIVLERMRYEGVVDIFQTVKMLRTQRPAMVQTEDQYQFCYRAGLEYLGSFDHYAT</sequence>
<evidence type="ECO:0000256" key="29">
    <source>
        <dbReference type="SAM" id="MobiDB-lite"/>
    </source>
</evidence>
<evidence type="ECO:0000259" key="33">
    <source>
        <dbReference type="PROSITE" id="PS50056"/>
    </source>
</evidence>
<dbReference type="FunFam" id="2.60.40.10:FF:000144">
    <property type="entry name" value="receptor-type tyrosine-protein phosphatase delta isoform X1"/>
    <property type="match status" value="1"/>
</dbReference>
<dbReference type="GO" id="GO:0014069">
    <property type="term" value="C:postsynaptic density"/>
    <property type="evidence" value="ECO:0007669"/>
    <property type="project" value="UniProtKB-SubCell"/>
</dbReference>
<evidence type="ECO:0000256" key="9">
    <source>
        <dbReference type="ARBA" id="ARBA00022599"/>
    </source>
</evidence>
<dbReference type="SUPFAM" id="SSF49265">
    <property type="entry name" value="Fibronectin type III"/>
    <property type="match status" value="2"/>
</dbReference>
<evidence type="ECO:0000256" key="10">
    <source>
        <dbReference type="ARBA" id="ARBA00022674"/>
    </source>
</evidence>
<feature type="domain" description="Fibronectin type-III" evidence="35">
    <location>
        <begin position="527"/>
        <end position="620"/>
    </location>
</feature>
<evidence type="ECO:0000256" key="19">
    <source>
        <dbReference type="ARBA" id="ARBA00023157"/>
    </source>
</evidence>
<evidence type="ECO:0000256" key="11">
    <source>
        <dbReference type="ARBA" id="ARBA00022692"/>
    </source>
</evidence>
<dbReference type="FunFam" id="2.60.40.10:FF:000027">
    <property type="entry name" value="receptor-type tyrosine-protein phosphatase delta isoform X1"/>
    <property type="match status" value="1"/>
</dbReference>
<dbReference type="GO" id="GO:0043204">
    <property type="term" value="C:perikaryon"/>
    <property type="evidence" value="ECO:0007669"/>
    <property type="project" value="UniProtKB-SubCell"/>
</dbReference>
<evidence type="ECO:0000256" key="13">
    <source>
        <dbReference type="ARBA" id="ARBA00022737"/>
    </source>
</evidence>
<keyword evidence="10" id="KW-0358">Heparin-binding</keyword>
<dbReference type="InterPro" id="IPR013098">
    <property type="entry name" value="Ig_I-set"/>
</dbReference>
<dbReference type="PROSITE" id="PS50055">
    <property type="entry name" value="TYR_PHOSPHATASE_PTP"/>
    <property type="match status" value="2"/>
</dbReference>
<dbReference type="Gene3D" id="2.60.40.10">
    <property type="entry name" value="Immunoglobulins"/>
    <property type="match status" value="7"/>
</dbReference>
<keyword evidence="8" id="KW-1003">Cell membrane</keyword>
<evidence type="ECO:0000256" key="2">
    <source>
        <dbReference type="ARBA" id="ARBA00004432"/>
    </source>
</evidence>
<dbReference type="FunFam" id="2.60.40.10:FF:000010">
    <property type="entry name" value="receptor-type tyrosine-protein phosphatase delta isoform X1"/>
    <property type="match status" value="1"/>
</dbReference>
<organism evidence="36 37">
    <name type="scientific">Pundamilia nyererei</name>
    <dbReference type="NCBI Taxonomy" id="303518"/>
    <lineage>
        <taxon>Eukaryota</taxon>
        <taxon>Metazoa</taxon>
        <taxon>Chordata</taxon>
        <taxon>Craniata</taxon>
        <taxon>Vertebrata</taxon>
        <taxon>Euteleostomi</taxon>
        <taxon>Actinopterygii</taxon>
        <taxon>Neopterygii</taxon>
        <taxon>Teleostei</taxon>
        <taxon>Neoteleostei</taxon>
        <taxon>Acanthomorphata</taxon>
        <taxon>Ovalentaria</taxon>
        <taxon>Cichlomorphae</taxon>
        <taxon>Cichliformes</taxon>
        <taxon>Cichlidae</taxon>
        <taxon>African cichlids</taxon>
        <taxon>Pseudocrenilabrinae</taxon>
        <taxon>Haplochromini</taxon>
        <taxon>Pundamilia</taxon>
    </lineage>
</organism>
<dbReference type="CDD" id="cd05739">
    <property type="entry name" value="IgI_3_RPTP_IIa_LAR_like"/>
    <property type="match status" value="1"/>
</dbReference>
<evidence type="ECO:0000256" key="25">
    <source>
        <dbReference type="ARBA" id="ARBA00034102"/>
    </source>
</evidence>
<evidence type="ECO:0000256" key="24">
    <source>
        <dbReference type="ARBA" id="ARBA00023329"/>
    </source>
</evidence>
<dbReference type="SMART" id="SM00060">
    <property type="entry name" value="FN3"/>
    <property type="match status" value="4"/>
</dbReference>
<dbReference type="Pfam" id="PF07679">
    <property type="entry name" value="I-set"/>
    <property type="match status" value="1"/>
</dbReference>
<dbReference type="PANTHER" id="PTHR46957:SF11">
    <property type="entry name" value="PROTEIN-TYROSINE-PHOSPHATASE"/>
    <property type="match status" value="1"/>
</dbReference>
<keyword evidence="12 31" id="KW-0732">Signal</keyword>
<dbReference type="InterPro" id="IPR050713">
    <property type="entry name" value="RTP_Phos/Ushers"/>
</dbReference>
<feature type="domain" description="Fibronectin type-III" evidence="35">
    <location>
        <begin position="622"/>
        <end position="708"/>
    </location>
</feature>
<dbReference type="InterPro" id="IPR000387">
    <property type="entry name" value="Tyr_Pase_dom"/>
</dbReference>
<dbReference type="GeneID" id="102193494"/>
<feature type="domain" description="Tyrosine-protein phosphatase" evidence="32">
    <location>
        <begin position="973"/>
        <end position="1228"/>
    </location>
</feature>
<dbReference type="FunFam" id="2.60.40.10:FF:000036">
    <property type="entry name" value="receptor-type tyrosine-protein phosphatase delta isoform X1"/>
    <property type="match status" value="1"/>
</dbReference>
<dbReference type="PROSITE" id="PS50056">
    <property type="entry name" value="TYR_PHOSPHATASE_2"/>
    <property type="match status" value="2"/>
</dbReference>
<dbReference type="SUPFAM" id="SSF52799">
    <property type="entry name" value="(Phosphotyrosine protein) phosphatases II"/>
    <property type="match status" value="2"/>
</dbReference>
<proteinExistence type="inferred from homology"/>
<evidence type="ECO:0000256" key="20">
    <source>
        <dbReference type="ARBA" id="ARBA00023170"/>
    </source>
</evidence>
<keyword evidence="16 30" id="KW-1133">Transmembrane helix</keyword>
<dbReference type="InterPro" id="IPR036179">
    <property type="entry name" value="Ig-like_dom_sf"/>
</dbReference>
<dbReference type="GO" id="GO:0030426">
    <property type="term" value="C:growth cone"/>
    <property type="evidence" value="ECO:0007669"/>
    <property type="project" value="UniProtKB-SubCell"/>
</dbReference>
<feature type="signal peptide" evidence="31">
    <location>
        <begin position="1"/>
        <end position="33"/>
    </location>
</feature>
<dbReference type="InterPro" id="IPR029021">
    <property type="entry name" value="Prot-tyrosine_phosphatase-like"/>
</dbReference>
<feature type="domain" description="Tyrosine specific protein phosphatases" evidence="33">
    <location>
        <begin position="1437"/>
        <end position="1510"/>
    </location>
</feature>
<dbReference type="SMART" id="SM00404">
    <property type="entry name" value="PTPc_motif"/>
    <property type="match status" value="2"/>
</dbReference>
<comment type="catalytic activity">
    <reaction evidence="27">
        <text>O-phospho-L-tyrosyl-[protein] + H2O = L-tyrosyl-[protein] + phosphate</text>
        <dbReference type="Rhea" id="RHEA:10684"/>
        <dbReference type="Rhea" id="RHEA-COMP:10136"/>
        <dbReference type="Rhea" id="RHEA-COMP:20101"/>
        <dbReference type="ChEBI" id="CHEBI:15377"/>
        <dbReference type="ChEBI" id="CHEBI:43474"/>
        <dbReference type="ChEBI" id="CHEBI:46858"/>
        <dbReference type="ChEBI" id="CHEBI:61978"/>
        <dbReference type="EC" id="3.1.3.48"/>
    </reaction>
</comment>
<dbReference type="InterPro" id="IPR003599">
    <property type="entry name" value="Ig_sub"/>
</dbReference>
<dbReference type="RefSeq" id="XP_013768786.1">
    <property type="nucleotide sequence ID" value="XM_013913332.1"/>
</dbReference>
<feature type="domain" description="Ig-like" evidence="34">
    <location>
        <begin position="37"/>
        <end position="127"/>
    </location>
</feature>
<reference evidence="37" key="1">
    <citation type="submission" date="2025-08" db="UniProtKB">
        <authorList>
            <consortium name="RefSeq"/>
        </authorList>
    </citation>
    <scope>IDENTIFICATION</scope>
</reference>
<keyword evidence="20 37" id="KW-0675">Receptor</keyword>
<dbReference type="EC" id="3.1.3.48" evidence="7"/>
<evidence type="ECO:0000256" key="4">
    <source>
        <dbReference type="ARBA" id="ARBA00004489"/>
    </source>
</evidence>
<dbReference type="InterPro" id="IPR003961">
    <property type="entry name" value="FN3_dom"/>
</dbReference>
<dbReference type="GO" id="GO:0004725">
    <property type="term" value="F:protein tyrosine phosphatase activity"/>
    <property type="evidence" value="ECO:0007669"/>
    <property type="project" value="UniProtKB-EC"/>
</dbReference>
<dbReference type="SMART" id="SM00194">
    <property type="entry name" value="PTPc"/>
    <property type="match status" value="2"/>
</dbReference>
<evidence type="ECO:0000259" key="35">
    <source>
        <dbReference type="PROSITE" id="PS50853"/>
    </source>
</evidence>
<dbReference type="Pfam" id="PF13927">
    <property type="entry name" value="Ig_3"/>
    <property type="match status" value="2"/>
</dbReference>
<feature type="domain" description="Tyrosine specific protein phosphatases" evidence="33">
    <location>
        <begin position="1148"/>
        <end position="1219"/>
    </location>
</feature>
<evidence type="ECO:0000256" key="1">
    <source>
        <dbReference type="ARBA" id="ARBA00004251"/>
    </source>
</evidence>
<dbReference type="Pfam" id="PF00102">
    <property type="entry name" value="Y_phosphatase"/>
    <property type="match status" value="2"/>
</dbReference>
<evidence type="ECO:0000313" key="36">
    <source>
        <dbReference type="Proteomes" id="UP000695023"/>
    </source>
</evidence>
<dbReference type="CDD" id="cd14624">
    <property type="entry name" value="R-PTPc-D-1"/>
    <property type="match status" value="1"/>
</dbReference>
<evidence type="ECO:0000259" key="32">
    <source>
        <dbReference type="PROSITE" id="PS50055"/>
    </source>
</evidence>
<keyword evidence="11 30" id="KW-0812">Transmembrane</keyword>
<evidence type="ECO:0000256" key="28">
    <source>
        <dbReference type="ARBA" id="ARBA00073611"/>
    </source>
</evidence>
<feature type="domain" description="Fibronectin type-III" evidence="35">
    <location>
        <begin position="429"/>
        <end position="525"/>
    </location>
</feature>
<dbReference type="Pfam" id="PF00041">
    <property type="entry name" value="fn3"/>
    <property type="match status" value="4"/>
</dbReference>
<evidence type="ECO:0000256" key="3">
    <source>
        <dbReference type="ARBA" id="ARBA00004484"/>
    </source>
</evidence>
<dbReference type="FunFam" id="2.60.40.10:FF:000023">
    <property type="entry name" value="receptor-type tyrosine-protein phosphatase delta isoform X2"/>
    <property type="match status" value="1"/>
</dbReference>
<evidence type="ECO:0000256" key="18">
    <source>
        <dbReference type="ARBA" id="ARBA00023136"/>
    </source>
</evidence>
<feature type="domain" description="Fibronectin type-III" evidence="35">
    <location>
        <begin position="334"/>
        <end position="424"/>
    </location>
</feature>
<keyword evidence="19" id="KW-1015">Disulfide bond</keyword>
<dbReference type="PROSITE" id="PS50835">
    <property type="entry name" value="IG_LIKE"/>
    <property type="match status" value="3"/>
</dbReference>
<evidence type="ECO:0000256" key="30">
    <source>
        <dbReference type="SAM" id="Phobius"/>
    </source>
</evidence>
<dbReference type="InterPro" id="IPR036116">
    <property type="entry name" value="FN3_sf"/>
</dbReference>
<dbReference type="FunFam" id="2.60.40.10:FF:000068">
    <property type="entry name" value="receptor-type tyrosine-protein phosphatase delta isoform X1"/>
    <property type="match status" value="1"/>
</dbReference>
<evidence type="ECO:0000256" key="17">
    <source>
        <dbReference type="ARBA" id="ARBA00023018"/>
    </source>
</evidence>
<evidence type="ECO:0000256" key="31">
    <source>
        <dbReference type="SAM" id="SignalP"/>
    </source>
</evidence>
<dbReference type="SMART" id="SM00408">
    <property type="entry name" value="IGc2"/>
    <property type="match status" value="3"/>
</dbReference>
<dbReference type="Gene3D" id="3.90.190.10">
    <property type="entry name" value="Protein tyrosine phosphatase superfamily"/>
    <property type="match status" value="2"/>
</dbReference>
<dbReference type="CDD" id="cd00063">
    <property type="entry name" value="FN3"/>
    <property type="match status" value="4"/>
</dbReference>
<evidence type="ECO:0000256" key="5">
    <source>
        <dbReference type="ARBA" id="ARBA00004624"/>
    </source>
</evidence>
<evidence type="ECO:0000256" key="16">
    <source>
        <dbReference type="ARBA" id="ARBA00022989"/>
    </source>
</evidence>
<evidence type="ECO:0000256" key="8">
    <source>
        <dbReference type="ARBA" id="ARBA00022475"/>
    </source>
</evidence>
<keyword evidence="14" id="KW-0378">Hydrolase</keyword>
<feature type="domain" description="Ig-like" evidence="34">
    <location>
        <begin position="139"/>
        <end position="237"/>
    </location>
</feature>
<keyword evidence="13" id="KW-0677">Repeat</keyword>
<keyword evidence="17" id="KW-0770">Synapse</keyword>
<keyword evidence="9" id="KW-0771">Synaptosome</keyword>
<gene>
    <name evidence="37" type="primary">LOC102193494</name>
</gene>